<feature type="transmembrane region" description="Helical" evidence="1">
    <location>
        <begin position="212"/>
        <end position="231"/>
    </location>
</feature>
<evidence type="ECO:0000313" key="4">
    <source>
        <dbReference type="Proteomes" id="UP000094893"/>
    </source>
</evidence>
<name>A0A1C2IM98_ACITH</name>
<dbReference type="STRING" id="930.GCA_002079865_02404"/>
<gene>
    <name evidence="2" type="ORF">A6M23_16250</name>
    <name evidence="3" type="ORF">A6P07_11135</name>
</gene>
<protein>
    <submittedName>
        <fullName evidence="3">Uncharacterized protein</fullName>
    </submittedName>
</protein>
<accession>A0A1C2IM98</accession>
<dbReference type="AlphaFoldDB" id="A0A1C2IM98"/>
<evidence type="ECO:0000313" key="2">
    <source>
        <dbReference type="EMBL" id="OCX69052.1"/>
    </source>
</evidence>
<keyword evidence="1" id="KW-1133">Transmembrane helix</keyword>
<reference evidence="3 4" key="1">
    <citation type="journal article" date="2016" name="Int. J. Mol. Sci.">
        <title>Comparative genomics of the extreme acidophile Acidithiobacillus thiooxidans reveals intraspecific divergence and niche adaptation.</title>
        <authorList>
            <person name="Zhang X."/>
            <person name="Feng X."/>
            <person name="Tao J."/>
            <person name="Ma L."/>
            <person name="Xiao Y."/>
            <person name="Liang Y."/>
            <person name="Liu X."/>
            <person name="Yin H."/>
        </authorList>
    </citation>
    <scope>NUCLEOTIDE SEQUENCE [LARGE SCALE GENOMIC DNA]</scope>
    <source>
        <strain evidence="3 4">A02</strain>
        <strain evidence="2">DXS-W</strain>
    </source>
</reference>
<evidence type="ECO:0000256" key="1">
    <source>
        <dbReference type="SAM" id="Phobius"/>
    </source>
</evidence>
<evidence type="ECO:0000313" key="3">
    <source>
        <dbReference type="EMBL" id="OCX71882.1"/>
    </source>
</evidence>
<feature type="transmembrane region" description="Helical" evidence="1">
    <location>
        <begin position="27"/>
        <end position="59"/>
    </location>
</feature>
<evidence type="ECO:0000313" key="5">
    <source>
        <dbReference type="Proteomes" id="UP000095008"/>
    </source>
</evidence>
<keyword evidence="1" id="KW-0812">Transmembrane</keyword>
<keyword evidence="1" id="KW-0472">Membrane</keyword>
<feature type="transmembrane region" description="Helical" evidence="1">
    <location>
        <begin position="80"/>
        <end position="98"/>
    </location>
</feature>
<sequence length="261" mass="29775">MAWKWVNRVVSWVEGGAELVVARPRPWLLLSAAALVFAAIPFPEWLMYAMAPFGLLFGLEIAANTDEETESYTNRQMRHALHVAVVWGMLFAVFGMIFEFGQDIVVMGSLLVGINIPWHDDSGMGQGFWGWWFAFGQRFSDLSLMPYFWFSPAFFGIALALHKGHGWLESEVETTLTLLFRPELRDPLIGLWAVILLANLFMPAFSQLWLGLIVWVLGPPVIHVAYQDIFADKRRPPRKKKEKKAARFVLAHHPQPVRVKL</sequence>
<dbReference type="EMBL" id="LWSA01000155">
    <property type="protein sequence ID" value="OCX71882.1"/>
    <property type="molecule type" value="Genomic_DNA"/>
</dbReference>
<dbReference type="RefSeq" id="WP_024894700.1">
    <property type="nucleotide sequence ID" value="NZ_JAVKVP010000023.1"/>
</dbReference>
<proteinExistence type="predicted"/>
<comment type="caution">
    <text evidence="3">The sequence shown here is derived from an EMBL/GenBank/DDBJ whole genome shotgun (WGS) entry which is preliminary data.</text>
</comment>
<organism evidence="3 4">
    <name type="scientific">Acidithiobacillus thiooxidans</name>
    <name type="common">Thiobacillus thiooxidans</name>
    <dbReference type="NCBI Taxonomy" id="930"/>
    <lineage>
        <taxon>Bacteria</taxon>
        <taxon>Pseudomonadati</taxon>
        <taxon>Pseudomonadota</taxon>
        <taxon>Acidithiobacillia</taxon>
        <taxon>Acidithiobacillales</taxon>
        <taxon>Acidithiobacillaceae</taxon>
        <taxon>Acidithiobacillus</taxon>
    </lineage>
</organism>
<dbReference type="Proteomes" id="UP000094893">
    <property type="component" value="Unassembled WGS sequence"/>
</dbReference>
<keyword evidence="5" id="KW-1185">Reference proteome</keyword>
<dbReference type="OrthoDB" id="5294729at2"/>
<dbReference type="Proteomes" id="UP000095008">
    <property type="component" value="Unassembled WGS sequence"/>
</dbReference>
<dbReference type="EMBL" id="LWRY01000237">
    <property type="protein sequence ID" value="OCX69052.1"/>
    <property type="molecule type" value="Genomic_DNA"/>
</dbReference>
<dbReference type="eggNOG" id="ENOG5031EZ0">
    <property type="taxonomic scope" value="Bacteria"/>
</dbReference>
<feature type="transmembrane region" description="Helical" evidence="1">
    <location>
        <begin position="144"/>
        <end position="161"/>
    </location>
</feature>
<feature type="transmembrane region" description="Helical" evidence="1">
    <location>
        <begin position="188"/>
        <end position="206"/>
    </location>
</feature>